<reference evidence="2" key="1">
    <citation type="journal article" date="2020" name="Stud. Mycol.">
        <title>101 Dothideomycetes genomes: a test case for predicting lifestyles and emergence of pathogens.</title>
        <authorList>
            <person name="Haridas S."/>
            <person name="Albert R."/>
            <person name="Binder M."/>
            <person name="Bloem J."/>
            <person name="Labutti K."/>
            <person name="Salamov A."/>
            <person name="Andreopoulos B."/>
            <person name="Baker S."/>
            <person name="Barry K."/>
            <person name="Bills G."/>
            <person name="Bluhm B."/>
            <person name="Cannon C."/>
            <person name="Castanera R."/>
            <person name="Culley D."/>
            <person name="Daum C."/>
            <person name="Ezra D."/>
            <person name="Gonzalez J."/>
            <person name="Henrissat B."/>
            <person name="Kuo A."/>
            <person name="Liang C."/>
            <person name="Lipzen A."/>
            <person name="Lutzoni F."/>
            <person name="Magnuson J."/>
            <person name="Mondo S."/>
            <person name="Nolan M."/>
            <person name="Ohm R."/>
            <person name="Pangilinan J."/>
            <person name="Park H.-J."/>
            <person name="Ramirez L."/>
            <person name="Alfaro M."/>
            <person name="Sun H."/>
            <person name="Tritt A."/>
            <person name="Yoshinaga Y."/>
            <person name="Zwiers L.-H."/>
            <person name="Turgeon B."/>
            <person name="Goodwin S."/>
            <person name="Spatafora J."/>
            <person name="Crous P."/>
            <person name="Grigoriev I."/>
        </authorList>
    </citation>
    <scope>NUCLEOTIDE SEQUENCE</scope>
    <source>
        <strain evidence="2">CBS 119925</strain>
    </source>
</reference>
<dbReference type="EMBL" id="MU006591">
    <property type="protein sequence ID" value="KAF2744122.1"/>
    <property type="molecule type" value="Genomic_DNA"/>
</dbReference>
<sequence>MKLTLLTIALTTLLLAIPTAARKGCNVGQLYCGHTLIYKGYDKNELYGAEYNAPIVRGGFIDKSDIEEGLFKCVPPGWSYDFELIGTCKGGCIRTPKGQDDNCHGFVGNPGPGLDD</sequence>
<organism evidence="2 3">
    <name type="scientific">Sporormia fimetaria CBS 119925</name>
    <dbReference type="NCBI Taxonomy" id="1340428"/>
    <lineage>
        <taxon>Eukaryota</taxon>
        <taxon>Fungi</taxon>
        <taxon>Dikarya</taxon>
        <taxon>Ascomycota</taxon>
        <taxon>Pezizomycotina</taxon>
        <taxon>Dothideomycetes</taxon>
        <taxon>Pleosporomycetidae</taxon>
        <taxon>Pleosporales</taxon>
        <taxon>Sporormiaceae</taxon>
        <taxon>Sporormia</taxon>
    </lineage>
</organism>
<accession>A0A6A6V0R1</accession>
<dbReference type="Proteomes" id="UP000799440">
    <property type="component" value="Unassembled WGS sequence"/>
</dbReference>
<proteinExistence type="predicted"/>
<keyword evidence="1" id="KW-0732">Signal</keyword>
<dbReference type="AlphaFoldDB" id="A0A6A6V0R1"/>
<keyword evidence="3" id="KW-1185">Reference proteome</keyword>
<feature type="signal peptide" evidence="1">
    <location>
        <begin position="1"/>
        <end position="21"/>
    </location>
</feature>
<feature type="chain" id="PRO_5025676873" evidence="1">
    <location>
        <begin position="22"/>
        <end position="116"/>
    </location>
</feature>
<dbReference type="OrthoDB" id="4965568at2759"/>
<protein>
    <submittedName>
        <fullName evidence="2">Uncharacterized protein</fullName>
    </submittedName>
</protein>
<evidence type="ECO:0000313" key="3">
    <source>
        <dbReference type="Proteomes" id="UP000799440"/>
    </source>
</evidence>
<name>A0A6A6V0R1_9PLEO</name>
<evidence type="ECO:0000256" key="1">
    <source>
        <dbReference type="SAM" id="SignalP"/>
    </source>
</evidence>
<gene>
    <name evidence="2" type="ORF">M011DRAFT_197547</name>
</gene>
<evidence type="ECO:0000313" key="2">
    <source>
        <dbReference type="EMBL" id="KAF2744122.1"/>
    </source>
</evidence>